<gene>
    <name evidence="8" type="ORF">EDEG_01640</name>
</gene>
<dbReference type="EMBL" id="AFBI03000024">
    <property type="protein sequence ID" value="EJW04064.1"/>
    <property type="molecule type" value="Genomic_DNA"/>
</dbReference>
<dbReference type="PRINTS" id="PR02008">
    <property type="entry name" value="RCMTFAMILY"/>
</dbReference>
<reference evidence="8 9" key="1">
    <citation type="submission" date="2011-08" db="EMBL/GenBank/DDBJ databases">
        <authorList>
            <person name="Liu Z.J."/>
            <person name="Shi F.L."/>
            <person name="Lu J.Q."/>
            <person name="Li M."/>
            <person name="Wang Z.L."/>
        </authorList>
    </citation>
    <scope>NUCLEOTIDE SEQUENCE [LARGE SCALE GENOMIC DNA]</scope>
    <source>
        <strain evidence="8 9">USNM 41457</strain>
    </source>
</reference>
<evidence type="ECO:0000313" key="8">
    <source>
        <dbReference type="EMBL" id="EJW04064.1"/>
    </source>
</evidence>
<feature type="domain" description="SAM-dependent MTase RsmB/NOP-type" evidence="7">
    <location>
        <begin position="25"/>
        <end position="395"/>
    </location>
</feature>
<feature type="region of interest" description="Disordered" evidence="6">
    <location>
        <begin position="299"/>
        <end position="320"/>
    </location>
</feature>
<proteinExistence type="inferred from homology"/>
<evidence type="ECO:0000256" key="3">
    <source>
        <dbReference type="ARBA" id="ARBA00022691"/>
    </source>
</evidence>
<keyword evidence="3 5" id="KW-0949">S-adenosyl-L-methionine</keyword>
<dbReference type="GO" id="GO:0001510">
    <property type="term" value="P:RNA methylation"/>
    <property type="evidence" value="ECO:0007669"/>
    <property type="project" value="InterPro"/>
</dbReference>
<dbReference type="Proteomes" id="UP000003163">
    <property type="component" value="Unassembled WGS sequence"/>
</dbReference>
<feature type="active site" description="Nucleophile" evidence="5">
    <location>
        <position position="248"/>
    </location>
</feature>
<organism evidence="8 9">
    <name type="scientific">Edhazardia aedis (strain USNM 41457)</name>
    <name type="common">Microsporidian parasite</name>
    <dbReference type="NCBI Taxonomy" id="1003232"/>
    <lineage>
        <taxon>Eukaryota</taxon>
        <taxon>Fungi</taxon>
        <taxon>Fungi incertae sedis</taxon>
        <taxon>Microsporidia</taxon>
        <taxon>Edhazardia</taxon>
    </lineage>
</organism>
<name>J9D9B3_EDHAE</name>
<evidence type="ECO:0000256" key="1">
    <source>
        <dbReference type="ARBA" id="ARBA00022603"/>
    </source>
</evidence>
<dbReference type="FunCoup" id="J9D9B3">
    <property type="interactions" value="311"/>
</dbReference>
<keyword evidence="4 5" id="KW-0694">RNA-binding</keyword>
<protein>
    <recommendedName>
        <fullName evidence="7">SAM-dependent MTase RsmB/NOP-type domain-containing protein</fullName>
    </recommendedName>
</protein>
<dbReference type="Pfam" id="PF01189">
    <property type="entry name" value="Methyltr_RsmB-F"/>
    <property type="match status" value="1"/>
</dbReference>
<comment type="similarity">
    <text evidence="5">Belongs to the class I-like SAM-binding methyltransferase superfamily. RsmB/NOP family.</text>
</comment>
<accession>J9D9B3</accession>
<dbReference type="STRING" id="1003232.J9D9B3"/>
<feature type="binding site" evidence="5">
    <location>
        <position position="171"/>
    </location>
    <ligand>
        <name>S-adenosyl-L-methionine</name>
        <dbReference type="ChEBI" id="CHEBI:59789"/>
    </ligand>
</feature>
<dbReference type="VEuPathDB" id="MicrosporidiaDB:EDEG_01640"/>
<dbReference type="InterPro" id="IPR001678">
    <property type="entry name" value="MeTrfase_RsmB-F_NOP2_dom"/>
</dbReference>
<keyword evidence="1 5" id="KW-0489">Methyltransferase</keyword>
<comment type="caution">
    <text evidence="8">The sequence shown here is derived from an EMBL/GenBank/DDBJ whole genome shotgun (WGS) entry which is preliminary data.</text>
</comment>
<feature type="binding site" evidence="5">
    <location>
        <begin position="119"/>
        <end position="125"/>
    </location>
    <ligand>
        <name>S-adenosyl-L-methionine</name>
        <dbReference type="ChEBI" id="CHEBI:59789"/>
    </ligand>
</feature>
<keyword evidence="2 5" id="KW-0808">Transferase</keyword>
<dbReference type="InParanoid" id="J9D9B3"/>
<dbReference type="InterPro" id="IPR049560">
    <property type="entry name" value="MeTrfase_RsmB-F_NOP2_cat"/>
</dbReference>
<evidence type="ECO:0000256" key="6">
    <source>
        <dbReference type="SAM" id="MobiDB-lite"/>
    </source>
</evidence>
<dbReference type="InterPro" id="IPR029063">
    <property type="entry name" value="SAM-dependent_MTases_sf"/>
</dbReference>
<feature type="binding site" evidence="5">
    <location>
        <position position="144"/>
    </location>
    <ligand>
        <name>S-adenosyl-L-methionine</name>
        <dbReference type="ChEBI" id="CHEBI:59789"/>
    </ligand>
</feature>
<dbReference type="AlphaFoldDB" id="J9D9B3"/>
<evidence type="ECO:0000259" key="7">
    <source>
        <dbReference type="PROSITE" id="PS51686"/>
    </source>
</evidence>
<evidence type="ECO:0000256" key="4">
    <source>
        <dbReference type="ARBA" id="ARBA00022884"/>
    </source>
</evidence>
<dbReference type="PANTHER" id="PTHR22808">
    <property type="entry name" value="NCL1 YEAST -RELATED NOL1/NOP2/FMU SUN DOMAIN-CONTAINING"/>
    <property type="match status" value="1"/>
</dbReference>
<dbReference type="PROSITE" id="PS51686">
    <property type="entry name" value="SAM_MT_RSMB_NOP"/>
    <property type="match status" value="1"/>
</dbReference>
<evidence type="ECO:0000256" key="5">
    <source>
        <dbReference type="PROSITE-ProRule" id="PRU01023"/>
    </source>
</evidence>
<reference evidence="9" key="2">
    <citation type="submission" date="2015-07" db="EMBL/GenBank/DDBJ databases">
        <title>Contrasting host-pathogen interactions and genome evolution in two generalist and specialist microsporidian pathogens of mosquitoes.</title>
        <authorList>
            <consortium name="The Broad Institute Genomics Platform"/>
            <consortium name="The Broad Institute Genome Sequencing Center for Infectious Disease"/>
            <person name="Cuomo C.A."/>
            <person name="Sanscrainte N.D."/>
            <person name="Goldberg J.M."/>
            <person name="Heiman D."/>
            <person name="Young S."/>
            <person name="Zeng Q."/>
            <person name="Becnel J.J."/>
            <person name="Birren B.W."/>
        </authorList>
    </citation>
    <scope>NUCLEOTIDE SEQUENCE [LARGE SCALE GENOMIC DNA]</scope>
    <source>
        <strain evidence="9">USNM 41457</strain>
    </source>
</reference>
<dbReference type="GO" id="GO:0003723">
    <property type="term" value="F:RNA binding"/>
    <property type="evidence" value="ECO:0007669"/>
    <property type="project" value="UniProtKB-UniRule"/>
</dbReference>
<dbReference type="InterPro" id="IPR023267">
    <property type="entry name" value="RCMT"/>
</dbReference>
<dbReference type="HOGENOM" id="CLU_005316_4_3_1"/>
<keyword evidence="9" id="KW-1185">Reference proteome</keyword>
<evidence type="ECO:0000256" key="2">
    <source>
        <dbReference type="ARBA" id="ARBA00022679"/>
    </source>
</evidence>
<dbReference type="GO" id="GO:0008173">
    <property type="term" value="F:RNA methyltransferase activity"/>
    <property type="evidence" value="ECO:0007669"/>
    <property type="project" value="InterPro"/>
</dbReference>
<feature type="binding site" evidence="5">
    <location>
        <position position="194"/>
    </location>
    <ligand>
        <name>S-adenosyl-L-methionine</name>
        <dbReference type="ChEBI" id="CHEBI:59789"/>
    </ligand>
</feature>
<sequence>MNNFDSFFEYYSKNLKLDENELEEFKSILQKKLPVTLRLKNKQIRDLIAQNEKQNYKKYDIFPEHTVIQYTAEAFQQSEFKELIVQSHCVSWLYRQELVSMLPVLYSSISPNHNVLEMCAAPGSKTTQVLSILEKGTGILVSNDSDIRRVKIIARNSKGYLCPGYLITCTDARVFPNIQISPNEDLRFDRIICDVPCTGDGTMRKTMGRNLNRWRKKAAISLSQLQFDILRRGLELLSDDGILTYSTCSFNPLENEAVVQRAVLELNCEIVEPPKFNEIITRSGLADWDPMLSVNDLPSISKKDNKSKKKNKFSDKNNDIDNVDKAVDDTRCVEENKKITPDTSPENITIKEREKFERFKFLFPSHQDIGLEKCIRILPHDQDTGGFFVALLRKKCSAENKVDIKLDDANRGISINYKTEHTENRDGFAIELQDVATKEKIGFSFGVQKNVDGTYHVKSDMHTDNTEKKFEGDVKIPLISNQNIKEIEKNQEELSKNLELISNTDDEKNLDYSDKINKQASNLSTEVPKNQKFLMKGFLTSDIYLVDDIIKEKIEKQYDIKIKDYLITNTQNNTKLNIISEKIYNILKNTRKDIKLVYAGYNAFFLNFAKNNQDFINYRCRSNLLKLNDYNLKIYEFSEKDTRLVLDDYNIATDKLECKMENGPIVVKLHLLDGLFCGYAGKLITTLYINKDKRKACKIFFRRVY</sequence>
<dbReference type="OrthoDB" id="6093671at2759"/>
<evidence type="ECO:0000313" key="9">
    <source>
        <dbReference type="Proteomes" id="UP000003163"/>
    </source>
</evidence>
<dbReference type="Gene3D" id="3.40.50.150">
    <property type="entry name" value="Vaccinia Virus protein VP39"/>
    <property type="match status" value="1"/>
</dbReference>
<dbReference type="SUPFAM" id="SSF53335">
    <property type="entry name" value="S-adenosyl-L-methionine-dependent methyltransferases"/>
    <property type="match status" value="1"/>
</dbReference>